<evidence type="ECO:0000313" key="5">
    <source>
        <dbReference type="EMBL" id="MEQ2219246.1"/>
    </source>
</evidence>
<name>A0ABV0SHF1_9TELE</name>
<comment type="subcellular location">
    <subcellularLocation>
        <location evidence="1">Nucleus</location>
    </subcellularLocation>
</comment>
<reference evidence="5 6" key="1">
    <citation type="submission" date="2021-06" db="EMBL/GenBank/DDBJ databases">
        <authorList>
            <person name="Palmer J.M."/>
        </authorList>
    </citation>
    <scope>NUCLEOTIDE SEQUENCE [LARGE SCALE GENOMIC DNA]</scope>
    <source>
        <strain evidence="5 6">XC_2019</strain>
        <tissue evidence="5">Muscle</tissue>
    </source>
</reference>
<accession>A0ABV0SHF1</accession>
<comment type="caution">
    <text evidence="5">The sequence shown here is derived from an EMBL/GenBank/DDBJ whole genome shotgun (WGS) entry which is preliminary data.</text>
</comment>
<dbReference type="PANTHER" id="PTHR45881">
    <property type="entry name" value="CHECKPOINT SUPPRESSOR 1-LIKE, ISOFORM A-RELATED"/>
    <property type="match status" value="1"/>
</dbReference>
<keyword evidence="2" id="KW-0805">Transcription regulation</keyword>
<evidence type="ECO:0000313" key="6">
    <source>
        <dbReference type="Proteomes" id="UP001434883"/>
    </source>
</evidence>
<keyword evidence="3" id="KW-0804">Transcription</keyword>
<dbReference type="PANTHER" id="PTHR45881:SF4">
    <property type="entry name" value="FORKHEAD BOX PROTEIN K1"/>
    <property type="match status" value="1"/>
</dbReference>
<dbReference type="EMBL" id="JAHRIN010078681">
    <property type="protein sequence ID" value="MEQ2219246.1"/>
    <property type="molecule type" value="Genomic_DNA"/>
</dbReference>
<keyword evidence="6" id="KW-1185">Reference proteome</keyword>
<evidence type="ECO:0000256" key="4">
    <source>
        <dbReference type="ARBA" id="ARBA00023242"/>
    </source>
</evidence>
<keyword evidence="4" id="KW-0539">Nucleus</keyword>
<evidence type="ECO:0000256" key="1">
    <source>
        <dbReference type="ARBA" id="ARBA00004123"/>
    </source>
</evidence>
<feature type="non-terminal residue" evidence="5">
    <location>
        <position position="71"/>
    </location>
</feature>
<feature type="non-terminal residue" evidence="5">
    <location>
        <position position="1"/>
    </location>
</feature>
<dbReference type="Proteomes" id="UP001434883">
    <property type="component" value="Unassembled WGS sequence"/>
</dbReference>
<evidence type="ECO:0000256" key="3">
    <source>
        <dbReference type="ARBA" id="ARBA00023163"/>
    </source>
</evidence>
<proteinExistence type="predicted"/>
<gene>
    <name evidence="5" type="ORF">XENOCAPTIV_014786</name>
</gene>
<protein>
    <submittedName>
        <fullName evidence="5">Uncharacterized protein</fullName>
    </submittedName>
</protein>
<evidence type="ECO:0000256" key="2">
    <source>
        <dbReference type="ARBA" id="ARBA00023015"/>
    </source>
</evidence>
<sequence length="71" mass="7975">CVFRFPSTVIKIQFTSLLEVEDHREKEQPSPPPRPLLPHISPLKISIPTAQQHEEHIRAFGSPLPSPTGTI</sequence>
<organism evidence="5 6">
    <name type="scientific">Xenoophorus captivus</name>
    <dbReference type="NCBI Taxonomy" id="1517983"/>
    <lineage>
        <taxon>Eukaryota</taxon>
        <taxon>Metazoa</taxon>
        <taxon>Chordata</taxon>
        <taxon>Craniata</taxon>
        <taxon>Vertebrata</taxon>
        <taxon>Euteleostomi</taxon>
        <taxon>Actinopterygii</taxon>
        <taxon>Neopterygii</taxon>
        <taxon>Teleostei</taxon>
        <taxon>Neoteleostei</taxon>
        <taxon>Acanthomorphata</taxon>
        <taxon>Ovalentaria</taxon>
        <taxon>Atherinomorphae</taxon>
        <taxon>Cyprinodontiformes</taxon>
        <taxon>Goodeidae</taxon>
        <taxon>Xenoophorus</taxon>
    </lineage>
</organism>